<dbReference type="InterPro" id="IPR027476">
    <property type="entry name" value="DppA_N"/>
</dbReference>
<dbReference type="Pfam" id="PF04951">
    <property type="entry name" value="Peptidase_M55"/>
    <property type="match status" value="1"/>
</dbReference>
<dbReference type="KEGG" id="aft:BBF96_07650"/>
<gene>
    <name evidence="3" type="ORF">BBF96_07650</name>
</gene>
<dbReference type="CDD" id="cd08663">
    <property type="entry name" value="DAP_dppA_1"/>
    <property type="match status" value="1"/>
</dbReference>
<dbReference type="SUPFAM" id="SSF63992">
    <property type="entry name" value="Dipeptide transport protein"/>
    <property type="match status" value="1"/>
</dbReference>
<dbReference type="InterPro" id="IPR007035">
    <property type="entry name" value="Peptidase_M55"/>
</dbReference>
<organism evidence="3 4">
    <name type="scientific">Anoxybacter fermentans</name>
    <dbReference type="NCBI Taxonomy" id="1323375"/>
    <lineage>
        <taxon>Bacteria</taxon>
        <taxon>Bacillati</taxon>
        <taxon>Bacillota</taxon>
        <taxon>Clostridia</taxon>
        <taxon>Halanaerobiales</taxon>
        <taxon>Anoxybacter</taxon>
    </lineage>
</organism>
<dbReference type="Gene3D" id="3.30.1360.130">
    <property type="entry name" value="Dipeptide transport protein"/>
    <property type="match status" value="1"/>
</dbReference>
<dbReference type="InterPro" id="IPR036177">
    <property type="entry name" value="Peptidase_M55_sf"/>
</dbReference>
<dbReference type="OrthoDB" id="9785420at2"/>
<dbReference type="GO" id="GO:0046872">
    <property type="term" value="F:metal ion binding"/>
    <property type="evidence" value="ECO:0007669"/>
    <property type="project" value="UniProtKB-KW"/>
</dbReference>
<dbReference type="AlphaFoldDB" id="A0A3Q9HQM2"/>
<feature type="binding site" evidence="2">
    <location>
        <position position="60"/>
    </location>
    <ligand>
        <name>Zn(2+)</name>
        <dbReference type="ChEBI" id="CHEBI:29105"/>
        <label>2</label>
    </ligand>
</feature>
<reference evidence="3 4" key="1">
    <citation type="submission" date="2016-07" db="EMBL/GenBank/DDBJ databases">
        <title>Genome and transcriptome analysis of iron-reducing fermentative bacteria Anoxybacter fermentans.</title>
        <authorList>
            <person name="Zeng X."/>
            <person name="Shao Z."/>
        </authorList>
    </citation>
    <scope>NUCLEOTIDE SEQUENCE [LARGE SCALE GENOMIC DNA]</scope>
    <source>
        <strain evidence="3 4">DY22613</strain>
    </source>
</reference>
<sequence>MKILISADMEGITGIVSVDQVSQKGEDYERARLLMTREVNAAIRGALAGGATEVIVNDSHAAMRNIILEELHPEAQLITGSPKPLSMMQGIDETVDAVFFIGYHARKGTANAILDHTYSGRCVAEYTVNGMKLGETGQNALIAGAYGVPVVLVTGDTQVTREARELLGNIETVAVKDSITRYSAKTLHPEKAHTLIEEAAKKAVQRIGEIKPFTLEGPYTIEIELMCTSMADMAELIPGVERIAPRVVRFTHSDYITAYKCFRAIIAMS</sequence>
<keyword evidence="4" id="KW-1185">Reference proteome</keyword>
<evidence type="ECO:0000313" key="4">
    <source>
        <dbReference type="Proteomes" id="UP000267250"/>
    </source>
</evidence>
<feature type="binding site" evidence="2">
    <location>
        <position position="135"/>
    </location>
    <ligand>
        <name>Zn(2+)</name>
        <dbReference type="ChEBI" id="CHEBI:29105"/>
        <label>2</label>
    </ligand>
</feature>
<protein>
    <submittedName>
        <fullName evidence="3">Peptidase M55</fullName>
    </submittedName>
</protein>
<dbReference type="PIRSF" id="PIRSF015853">
    <property type="entry name" value="Pep_DppA"/>
    <property type="match status" value="1"/>
</dbReference>
<dbReference type="Proteomes" id="UP000267250">
    <property type="component" value="Chromosome"/>
</dbReference>
<feature type="active site" description="Nucleophile" evidence="1">
    <location>
        <position position="116"/>
    </location>
</feature>
<feature type="binding site" evidence="2">
    <location>
        <position position="104"/>
    </location>
    <ligand>
        <name>Zn(2+)</name>
        <dbReference type="ChEBI" id="CHEBI:29105"/>
        <label>2</label>
    </ligand>
</feature>
<keyword evidence="2" id="KW-0862">Zinc</keyword>
<evidence type="ECO:0000256" key="1">
    <source>
        <dbReference type="PIRSR" id="PIRSR015853-1"/>
    </source>
</evidence>
<dbReference type="EMBL" id="CP016379">
    <property type="protein sequence ID" value="AZR73270.1"/>
    <property type="molecule type" value="Genomic_DNA"/>
</dbReference>
<accession>A0A3Q9HQM2</accession>
<dbReference type="RefSeq" id="WP_127016597.1">
    <property type="nucleotide sequence ID" value="NZ_CP016379.1"/>
</dbReference>
<dbReference type="Gene3D" id="3.40.50.10780">
    <property type="entry name" value="Dipeptide transport protein"/>
    <property type="match status" value="1"/>
</dbReference>
<name>A0A3Q9HQM2_9FIRM</name>
<feature type="binding site" evidence="2">
    <location>
        <position position="10"/>
    </location>
    <ligand>
        <name>Zn(2+)</name>
        <dbReference type="ChEBI" id="CHEBI:29105"/>
        <label>1</label>
    </ligand>
</feature>
<keyword evidence="2" id="KW-0479">Metal-binding</keyword>
<evidence type="ECO:0000313" key="3">
    <source>
        <dbReference type="EMBL" id="AZR73270.1"/>
    </source>
</evidence>
<evidence type="ECO:0000256" key="2">
    <source>
        <dbReference type="PIRSR" id="PIRSR015853-2"/>
    </source>
</evidence>
<feature type="binding site" evidence="2">
    <location>
        <position position="8"/>
    </location>
    <ligand>
        <name>Zn(2+)</name>
        <dbReference type="ChEBI" id="CHEBI:29105"/>
        <label>1</label>
    </ligand>
</feature>
<feature type="binding site" evidence="2">
    <location>
        <position position="8"/>
    </location>
    <ligand>
        <name>Zn(2+)</name>
        <dbReference type="ChEBI" id="CHEBI:29105"/>
        <label>2</label>
    </ligand>
</feature>
<proteinExistence type="predicted"/>